<dbReference type="OrthoDB" id="2803872at2759"/>
<keyword evidence="3" id="KW-1185">Reference proteome</keyword>
<dbReference type="EMBL" id="MU154709">
    <property type="protein sequence ID" value="KAF9488525.1"/>
    <property type="molecule type" value="Genomic_DNA"/>
</dbReference>
<proteinExistence type="predicted"/>
<evidence type="ECO:0000313" key="3">
    <source>
        <dbReference type="Proteomes" id="UP000807025"/>
    </source>
</evidence>
<name>A0A9P5ZJR8_PLEER</name>
<feature type="compositionally biased region" description="Basic and acidic residues" evidence="1">
    <location>
        <begin position="168"/>
        <end position="183"/>
    </location>
</feature>
<dbReference type="AlphaFoldDB" id="A0A9P5ZJR8"/>
<gene>
    <name evidence="2" type="ORF">BDN71DRAFT_1512953</name>
</gene>
<feature type="compositionally biased region" description="Polar residues" evidence="1">
    <location>
        <begin position="288"/>
        <end position="304"/>
    </location>
</feature>
<sequence>MAPREKTTAEQKVHLLARLDDYIESRKHNALTKFWASLFQSWFALWPETEDMSIENAERRKAAHGQAIDQKQEYLKTWYRNRTGPARARTRAPPGQVVVAPAVKPTRCLQPVEVYFKKYYATRVAPFLNTKGMSKGQRLKTIRAVTDAKFGLETPEIKEEVRVAYEAQKKEKEQQRKAGHTQDDPTPESYAAGIKMISAHFNAFTAGTESSGWSFVLLAGGPDPQNGGRIRTAGFHYGTNKHGHNVREHVPEFAAQFVPLFGQYLSTCYTPEECASRGLMPDGDTLRRSTSPQSLASPPRSPLQQTPIIHAPVTAVHLQANPLPSVSSLLHSDIVNDPAAAFPGDSISFDDDFWDTFDPSELMPGLEGLGSGGGNSPYPSLLDELTGPLFLPEAMLNAPTVPFDHAGLSAPQVSASATAGFGAPLPFNTGATMDTAPTLHTPNTSAPFTNLLPGANPAVNTPTVPVANASATNTPAATANAPVATVNVPAATPAATVDAPVVTANAPAATANAPAATVNVPAATPAATVDAPAAIANAPAATPAANPAAHDGPIDSGSDNQVAGPLQPKRRKRTRDEVDLNMIVSGKRIKKLKTRTEVESFTANAKGKENRPPPPAPA</sequence>
<protein>
    <submittedName>
        <fullName evidence="2">Uncharacterized protein</fullName>
    </submittedName>
</protein>
<accession>A0A9P5ZJR8</accession>
<evidence type="ECO:0000256" key="1">
    <source>
        <dbReference type="SAM" id="MobiDB-lite"/>
    </source>
</evidence>
<comment type="caution">
    <text evidence="2">The sequence shown here is derived from an EMBL/GenBank/DDBJ whole genome shotgun (WGS) entry which is preliminary data.</text>
</comment>
<feature type="region of interest" description="Disordered" evidence="1">
    <location>
        <begin position="168"/>
        <end position="189"/>
    </location>
</feature>
<feature type="region of interest" description="Disordered" evidence="1">
    <location>
        <begin position="276"/>
        <end position="304"/>
    </location>
</feature>
<organism evidence="2 3">
    <name type="scientific">Pleurotus eryngii</name>
    <name type="common">Boletus of the steppes</name>
    <dbReference type="NCBI Taxonomy" id="5323"/>
    <lineage>
        <taxon>Eukaryota</taxon>
        <taxon>Fungi</taxon>
        <taxon>Dikarya</taxon>
        <taxon>Basidiomycota</taxon>
        <taxon>Agaricomycotina</taxon>
        <taxon>Agaricomycetes</taxon>
        <taxon>Agaricomycetidae</taxon>
        <taxon>Agaricales</taxon>
        <taxon>Pleurotineae</taxon>
        <taxon>Pleurotaceae</taxon>
        <taxon>Pleurotus</taxon>
    </lineage>
</organism>
<evidence type="ECO:0000313" key="2">
    <source>
        <dbReference type="EMBL" id="KAF9488525.1"/>
    </source>
</evidence>
<dbReference type="Proteomes" id="UP000807025">
    <property type="component" value="Unassembled WGS sequence"/>
</dbReference>
<feature type="region of interest" description="Disordered" evidence="1">
    <location>
        <begin position="542"/>
        <end position="618"/>
    </location>
</feature>
<reference evidence="2" key="1">
    <citation type="submission" date="2020-11" db="EMBL/GenBank/DDBJ databases">
        <authorList>
            <consortium name="DOE Joint Genome Institute"/>
            <person name="Ahrendt S."/>
            <person name="Riley R."/>
            <person name="Andreopoulos W."/>
            <person name="Labutti K."/>
            <person name="Pangilinan J."/>
            <person name="Ruiz-Duenas F.J."/>
            <person name="Barrasa J.M."/>
            <person name="Sanchez-Garcia M."/>
            <person name="Camarero S."/>
            <person name="Miyauchi S."/>
            <person name="Serrano A."/>
            <person name="Linde D."/>
            <person name="Babiker R."/>
            <person name="Drula E."/>
            <person name="Ayuso-Fernandez I."/>
            <person name="Pacheco R."/>
            <person name="Padilla G."/>
            <person name="Ferreira P."/>
            <person name="Barriuso J."/>
            <person name="Kellner H."/>
            <person name="Castanera R."/>
            <person name="Alfaro M."/>
            <person name="Ramirez L."/>
            <person name="Pisabarro A.G."/>
            <person name="Kuo A."/>
            <person name="Tritt A."/>
            <person name="Lipzen A."/>
            <person name="He G."/>
            <person name="Yan M."/>
            <person name="Ng V."/>
            <person name="Cullen D."/>
            <person name="Martin F."/>
            <person name="Rosso M.-N."/>
            <person name="Henrissat B."/>
            <person name="Hibbett D."/>
            <person name="Martinez A.T."/>
            <person name="Grigoriev I.V."/>
        </authorList>
    </citation>
    <scope>NUCLEOTIDE SEQUENCE</scope>
    <source>
        <strain evidence="2">ATCC 90797</strain>
    </source>
</reference>